<dbReference type="Proteomes" id="UP000008370">
    <property type="component" value="Unassembled WGS sequence"/>
</dbReference>
<dbReference type="RefSeq" id="XP_007399458.1">
    <property type="nucleotide sequence ID" value="XM_007399396.1"/>
</dbReference>
<dbReference type="KEGG" id="pco:PHACADRAFT_261907"/>
<feature type="non-terminal residue" evidence="1">
    <location>
        <position position="148"/>
    </location>
</feature>
<dbReference type="AlphaFoldDB" id="K5VXU5"/>
<evidence type="ECO:0000313" key="2">
    <source>
        <dbReference type="Proteomes" id="UP000008370"/>
    </source>
</evidence>
<dbReference type="HOGENOM" id="CLU_1763227_0_0_1"/>
<proteinExistence type="predicted"/>
<dbReference type="GeneID" id="18918128"/>
<organism evidence="1 2">
    <name type="scientific">Phanerochaete carnosa (strain HHB-10118-sp)</name>
    <name type="common">White-rot fungus</name>
    <name type="synonym">Peniophora carnosa</name>
    <dbReference type="NCBI Taxonomy" id="650164"/>
    <lineage>
        <taxon>Eukaryota</taxon>
        <taxon>Fungi</taxon>
        <taxon>Dikarya</taxon>
        <taxon>Basidiomycota</taxon>
        <taxon>Agaricomycotina</taxon>
        <taxon>Agaricomycetes</taxon>
        <taxon>Polyporales</taxon>
        <taxon>Phanerochaetaceae</taxon>
        <taxon>Phanerochaete</taxon>
    </lineage>
</organism>
<dbReference type="EMBL" id="JH930476">
    <property type="protein sequence ID" value="EKM51650.1"/>
    <property type="molecule type" value="Genomic_DNA"/>
</dbReference>
<accession>K5VXU5</accession>
<gene>
    <name evidence="1" type="ORF">PHACADRAFT_261907</name>
</gene>
<keyword evidence="2" id="KW-1185">Reference proteome</keyword>
<evidence type="ECO:0000313" key="1">
    <source>
        <dbReference type="EMBL" id="EKM51650.1"/>
    </source>
</evidence>
<dbReference type="InParanoid" id="K5VXU5"/>
<protein>
    <submittedName>
        <fullName evidence="1">Uncharacterized protein</fullName>
    </submittedName>
</protein>
<sequence>MLARPGNEPVTPARRWLLGLQMLSDAAWRLMAVPWRLPGELCLNTGVIHILCVSSNVMPHDAQCSHWLKASNPGCVRTIPPRLRRLRQHLSDDHLFNNARITARTSARDGDVQIAWLNVRRCCARIRPHCATRRLRSSEGDIGRGLWL</sequence>
<name>K5VXU5_PHACS</name>
<reference evidence="1 2" key="1">
    <citation type="journal article" date="2012" name="BMC Genomics">
        <title>Comparative genomics of the white-rot fungi, Phanerochaete carnosa and P. chrysosporium, to elucidate the genetic basis of the distinct wood types they colonize.</title>
        <authorList>
            <person name="Suzuki H."/>
            <person name="MacDonald J."/>
            <person name="Syed K."/>
            <person name="Salamov A."/>
            <person name="Hori C."/>
            <person name="Aerts A."/>
            <person name="Henrissat B."/>
            <person name="Wiebenga A."/>
            <person name="vanKuyk P.A."/>
            <person name="Barry K."/>
            <person name="Lindquist E."/>
            <person name="LaButti K."/>
            <person name="Lapidus A."/>
            <person name="Lucas S."/>
            <person name="Coutinho P."/>
            <person name="Gong Y."/>
            <person name="Samejima M."/>
            <person name="Mahadevan R."/>
            <person name="Abou-Zaid M."/>
            <person name="de Vries R.P."/>
            <person name="Igarashi K."/>
            <person name="Yadav J.S."/>
            <person name="Grigoriev I.V."/>
            <person name="Master E.R."/>
        </authorList>
    </citation>
    <scope>NUCLEOTIDE SEQUENCE [LARGE SCALE GENOMIC DNA]</scope>
    <source>
        <strain evidence="1 2">HHB-10118-sp</strain>
    </source>
</reference>